<dbReference type="AlphaFoldDB" id="A0AAV2I986"/>
<keyword evidence="1" id="KW-0175">Coiled coil</keyword>
<evidence type="ECO:0008006" key="5">
    <source>
        <dbReference type="Google" id="ProtNLM"/>
    </source>
</evidence>
<dbReference type="PANTHER" id="PTHR35838">
    <property type="entry name" value="CHROMOSOME 21, WHOLE GENOME SHOTGUN SEQUENCE"/>
    <property type="match status" value="1"/>
</dbReference>
<dbReference type="EMBL" id="CAXITT010000471">
    <property type="protein sequence ID" value="CAL1542123.1"/>
    <property type="molecule type" value="Genomic_DNA"/>
</dbReference>
<name>A0AAV2I986_LYMST</name>
<dbReference type="Proteomes" id="UP001497497">
    <property type="component" value="Unassembled WGS sequence"/>
</dbReference>
<protein>
    <recommendedName>
        <fullName evidence="5">DUF4201 domain-containing protein</fullName>
    </recommendedName>
</protein>
<evidence type="ECO:0000256" key="2">
    <source>
        <dbReference type="SAM" id="MobiDB-lite"/>
    </source>
</evidence>
<sequence length="690" mass="79346">MQTRRKKYSVINRPAGGPTPFGTDPIEVGPFGNLPMPVASGRLSQVTSIPSGQNTARDDPLTRVVNDMDLLVSHDQSTAGSVMQTESRLQKSSVYSMYQDPQVAGDKIEMRLMVLDESERSQVMHKLVSAFQQKVLQCFDLYKAEVTLRSLKIITSLSALKPKLKARRFNSGDKDGESKALPDPFADLDVEEALKRELPRFTMSRLRGTVQQLLRRASLRQDGSLYFAGISEVSTAAQSVQHFIWFFEFMDYLQELFSNFEEKIFVPLFKYFHDYDSSGTTHRSNTMSSAFSKLSQFSGSDNQGIEGDQEPDEEGDSLAEMRRMRAQARASLLQLSHEYRDIKSIYDTTEIDKVAQRLSFVKEQLDYLLEEEDEVDPDLYSEESRKMVAHLDMDFGTENLIRLVPDILVKLKKAAWLARRWLELDDKRTKDVSAKLDKLAAIEEKFVKRLDVLQDNITKGEKRLEKETNELNRLMEKENRSDVLTFKTYNLDAHIEKLQKKLEKLNRERDNFASQLAEIVKSKDLKEFHKLKFRFESNKLQRFVTERKLSTLNYQKNLLADDLNLELFVRPSVIHSSNKLQEDCEQLEKRLREQREEVLSIKRALLPVQEDKAMLMNKLSRQRQGQPAWSTSAQTGFGHMLLQPGHALYVRSLPGGELSPSRQPFASRPMLRRLSVSNSRALRPVSPPSW</sequence>
<keyword evidence="4" id="KW-1185">Reference proteome</keyword>
<evidence type="ECO:0000313" key="4">
    <source>
        <dbReference type="Proteomes" id="UP001497497"/>
    </source>
</evidence>
<feature type="coiled-coil region" evidence="1">
    <location>
        <begin position="450"/>
        <end position="522"/>
    </location>
</feature>
<accession>A0AAV2I986</accession>
<comment type="caution">
    <text evidence="3">The sequence shown here is derived from an EMBL/GenBank/DDBJ whole genome shotgun (WGS) entry which is preliminary data.</text>
</comment>
<organism evidence="3 4">
    <name type="scientific">Lymnaea stagnalis</name>
    <name type="common">Great pond snail</name>
    <name type="synonym">Helix stagnalis</name>
    <dbReference type="NCBI Taxonomy" id="6523"/>
    <lineage>
        <taxon>Eukaryota</taxon>
        <taxon>Metazoa</taxon>
        <taxon>Spiralia</taxon>
        <taxon>Lophotrochozoa</taxon>
        <taxon>Mollusca</taxon>
        <taxon>Gastropoda</taxon>
        <taxon>Heterobranchia</taxon>
        <taxon>Euthyneura</taxon>
        <taxon>Panpulmonata</taxon>
        <taxon>Hygrophila</taxon>
        <taxon>Lymnaeoidea</taxon>
        <taxon>Lymnaeidae</taxon>
        <taxon>Lymnaea</taxon>
    </lineage>
</organism>
<dbReference type="PANTHER" id="PTHR35838:SF1">
    <property type="entry name" value="TRICHOHYALIN-LIKE"/>
    <property type="match status" value="1"/>
</dbReference>
<feature type="coiled-coil region" evidence="1">
    <location>
        <begin position="577"/>
        <end position="604"/>
    </location>
</feature>
<reference evidence="3 4" key="1">
    <citation type="submission" date="2024-04" db="EMBL/GenBank/DDBJ databases">
        <authorList>
            <consortium name="Genoscope - CEA"/>
            <person name="William W."/>
        </authorList>
    </citation>
    <scope>NUCLEOTIDE SEQUENCE [LARGE SCALE GENOMIC DNA]</scope>
</reference>
<gene>
    <name evidence="3" type="ORF">GSLYS_00015729001</name>
</gene>
<feature type="region of interest" description="Disordered" evidence="2">
    <location>
        <begin position="1"/>
        <end position="21"/>
    </location>
</feature>
<evidence type="ECO:0000256" key="1">
    <source>
        <dbReference type="SAM" id="Coils"/>
    </source>
</evidence>
<evidence type="ECO:0000313" key="3">
    <source>
        <dbReference type="EMBL" id="CAL1542123.1"/>
    </source>
</evidence>
<proteinExistence type="predicted"/>